<accession>A0AAV4PRW8</accession>
<organism evidence="2 3">
    <name type="scientific">Caerostris extrusa</name>
    <name type="common">Bark spider</name>
    <name type="synonym">Caerostris bankana</name>
    <dbReference type="NCBI Taxonomy" id="172846"/>
    <lineage>
        <taxon>Eukaryota</taxon>
        <taxon>Metazoa</taxon>
        <taxon>Ecdysozoa</taxon>
        <taxon>Arthropoda</taxon>
        <taxon>Chelicerata</taxon>
        <taxon>Arachnida</taxon>
        <taxon>Araneae</taxon>
        <taxon>Araneomorphae</taxon>
        <taxon>Entelegynae</taxon>
        <taxon>Araneoidea</taxon>
        <taxon>Araneidae</taxon>
        <taxon>Caerostris</taxon>
    </lineage>
</organism>
<dbReference type="AlphaFoldDB" id="A0AAV4PRW8"/>
<protein>
    <submittedName>
        <fullName evidence="2">Uncharacterized protein</fullName>
    </submittedName>
</protein>
<comment type="caution">
    <text evidence="2">The sequence shown here is derived from an EMBL/GenBank/DDBJ whole genome shotgun (WGS) entry which is preliminary data.</text>
</comment>
<reference evidence="2 3" key="1">
    <citation type="submission" date="2021-06" db="EMBL/GenBank/DDBJ databases">
        <title>Caerostris extrusa draft genome.</title>
        <authorList>
            <person name="Kono N."/>
            <person name="Arakawa K."/>
        </authorList>
    </citation>
    <scope>NUCLEOTIDE SEQUENCE [LARGE SCALE GENOMIC DNA]</scope>
</reference>
<feature type="region of interest" description="Disordered" evidence="1">
    <location>
        <begin position="1"/>
        <end position="22"/>
    </location>
</feature>
<gene>
    <name evidence="2" type="ORF">CEXT_130131</name>
</gene>
<dbReference type="Proteomes" id="UP001054945">
    <property type="component" value="Unassembled WGS sequence"/>
</dbReference>
<keyword evidence="3" id="KW-1185">Reference proteome</keyword>
<evidence type="ECO:0000313" key="2">
    <source>
        <dbReference type="EMBL" id="GIX97932.1"/>
    </source>
</evidence>
<proteinExistence type="predicted"/>
<evidence type="ECO:0000313" key="3">
    <source>
        <dbReference type="Proteomes" id="UP001054945"/>
    </source>
</evidence>
<dbReference type="EMBL" id="BPLR01004837">
    <property type="protein sequence ID" value="GIX97932.1"/>
    <property type="molecule type" value="Genomic_DNA"/>
</dbReference>
<name>A0AAV4PRW8_CAEEX</name>
<feature type="compositionally biased region" description="Polar residues" evidence="1">
    <location>
        <begin position="7"/>
        <end position="21"/>
    </location>
</feature>
<sequence>MRIIAEHSQSVQTNNHRQLQPDTAGLNMSVRKHKSSQLQTDWELKRLRSKTRCNKKTQKTCEAISISTNNSAIMMLWKHPTPPSIQRMHASIHPAQYKHISYSTSPYNSSPNAGH</sequence>
<evidence type="ECO:0000256" key="1">
    <source>
        <dbReference type="SAM" id="MobiDB-lite"/>
    </source>
</evidence>